<organism evidence="6 7">
    <name type="scientific">Candidatus Cellulosilyticum pullistercoris</name>
    <dbReference type="NCBI Taxonomy" id="2838521"/>
    <lineage>
        <taxon>Bacteria</taxon>
        <taxon>Bacillati</taxon>
        <taxon>Bacillota</taxon>
        <taxon>Clostridia</taxon>
        <taxon>Lachnospirales</taxon>
        <taxon>Cellulosilyticaceae</taxon>
        <taxon>Cellulosilyticum</taxon>
    </lineage>
</organism>
<name>A0A9E2NKK4_9FIRM</name>
<sequence>MTRKPFLQKIAGLPVAILPTMVGTATLSNMWAPLGFTWIRHLTMWAAAIIFLTYVLKIILHFDVFKKEYSATVPASLYAGFSMLLMILGSYVFDYNPVIGKIMWAVGLSIHTVHLLLFIYRNVIKGVKIETFIPSWFVTFNGIMVSTVVGTVMNEPTICTIVVYYGIAALFIIMPFMIVRLIKHPIADPFFQTQAVILAPSSLCVVGYLNIIQTPNPLMVYILYTIVFISLIYVVFMMPKFFTFDFHPGFAGLTFPMAIGIVASNKMSAFLIAQNQELLGSIIKQIAGLQLYITTGIIIYVLFNFYCMLVNSYKTSSEK</sequence>
<evidence type="ECO:0000313" key="7">
    <source>
        <dbReference type="Proteomes" id="UP000824229"/>
    </source>
</evidence>
<feature type="transmembrane region" description="Helical" evidence="5">
    <location>
        <begin position="12"/>
        <end position="32"/>
    </location>
</feature>
<dbReference type="InterPro" id="IPR004695">
    <property type="entry name" value="SLAC1/Mae1/Ssu1/TehA"/>
</dbReference>
<evidence type="ECO:0000256" key="5">
    <source>
        <dbReference type="SAM" id="Phobius"/>
    </source>
</evidence>
<dbReference type="InterPro" id="IPR052951">
    <property type="entry name" value="Tellurite_res_ion_channel"/>
</dbReference>
<feature type="transmembrane region" description="Helical" evidence="5">
    <location>
        <begin position="194"/>
        <end position="212"/>
    </location>
</feature>
<protein>
    <submittedName>
        <fullName evidence="6">TDT family transporter</fullName>
    </submittedName>
</protein>
<gene>
    <name evidence="6" type="ORF">H9872_02485</name>
</gene>
<dbReference type="Proteomes" id="UP000824229">
    <property type="component" value="Unassembled WGS sequence"/>
</dbReference>
<dbReference type="Gene3D" id="1.50.10.150">
    <property type="entry name" value="Voltage-dependent anion channel"/>
    <property type="match status" value="1"/>
</dbReference>
<feature type="transmembrane region" description="Helical" evidence="5">
    <location>
        <begin position="132"/>
        <end position="150"/>
    </location>
</feature>
<feature type="transmembrane region" description="Helical" evidence="5">
    <location>
        <begin position="292"/>
        <end position="313"/>
    </location>
</feature>
<dbReference type="Pfam" id="PF03595">
    <property type="entry name" value="SLAC1"/>
    <property type="match status" value="1"/>
</dbReference>
<dbReference type="PANTHER" id="PTHR37955:SF1">
    <property type="entry name" value="DEP DOMAIN-CONTAINING PROTEIN"/>
    <property type="match status" value="1"/>
</dbReference>
<feature type="transmembrane region" description="Helical" evidence="5">
    <location>
        <begin position="250"/>
        <end position="272"/>
    </location>
</feature>
<comment type="subcellular location">
    <subcellularLocation>
        <location evidence="1">Membrane</location>
        <topology evidence="1">Multi-pass membrane protein</topology>
    </subcellularLocation>
</comment>
<feature type="transmembrane region" description="Helical" evidence="5">
    <location>
        <begin position="38"/>
        <end position="60"/>
    </location>
</feature>
<keyword evidence="2 5" id="KW-0812">Transmembrane</keyword>
<evidence type="ECO:0000256" key="4">
    <source>
        <dbReference type="ARBA" id="ARBA00023136"/>
    </source>
</evidence>
<dbReference type="AlphaFoldDB" id="A0A9E2NKK4"/>
<feature type="transmembrane region" description="Helical" evidence="5">
    <location>
        <begin position="99"/>
        <end position="120"/>
    </location>
</feature>
<comment type="caution">
    <text evidence="6">The sequence shown here is derived from an EMBL/GenBank/DDBJ whole genome shotgun (WGS) entry which is preliminary data.</text>
</comment>
<reference evidence="6" key="2">
    <citation type="submission" date="2021-04" db="EMBL/GenBank/DDBJ databases">
        <authorList>
            <person name="Gilroy R."/>
        </authorList>
    </citation>
    <scope>NUCLEOTIDE SEQUENCE</scope>
    <source>
        <strain evidence="6">B5-657</strain>
    </source>
</reference>
<dbReference type="PANTHER" id="PTHR37955">
    <property type="entry name" value="TELLURITE RESISTANCE PROTEIN TEHA"/>
    <property type="match status" value="1"/>
</dbReference>
<feature type="transmembrane region" description="Helical" evidence="5">
    <location>
        <begin position="72"/>
        <end position="93"/>
    </location>
</feature>
<keyword evidence="3 5" id="KW-1133">Transmembrane helix</keyword>
<feature type="transmembrane region" description="Helical" evidence="5">
    <location>
        <begin position="162"/>
        <end position="182"/>
    </location>
</feature>
<dbReference type="GO" id="GO:0046583">
    <property type="term" value="F:monoatomic cation efflux transmembrane transporter activity"/>
    <property type="evidence" value="ECO:0007669"/>
    <property type="project" value="TreeGrafter"/>
</dbReference>
<evidence type="ECO:0000313" key="6">
    <source>
        <dbReference type="EMBL" id="MBU3803614.1"/>
    </source>
</evidence>
<dbReference type="CDD" id="cd09325">
    <property type="entry name" value="TDT_C4-dicarb_trans"/>
    <property type="match status" value="1"/>
</dbReference>
<reference evidence="6" key="1">
    <citation type="journal article" date="2021" name="PeerJ">
        <title>Extensive microbial diversity within the chicken gut microbiome revealed by metagenomics and culture.</title>
        <authorList>
            <person name="Gilroy R."/>
            <person name="Ravi A."/>
            <person name="Getino M."/>
            <person name="Pursley I."/>
            <person name="Horton D.L."/>
            <person name="Alikhan N.F."/>
            <person name="Baker D."/>
            <person name="Gharbi K."/>
            <person name="Hall N."/>
            <person name="Watson M."/>
            <person name="Adriaenssens E.M."/>
            <person name="Foster-Nyarko E."/>
            <person name="Jarju S."/>
            <person name="Secka A."/>
            <person name="Antonio M."/>
            <person name="Oren A."/>
            <person name="Chaudhuri R.R."/>
            <person name="La Ragione R."/>
            <person name="Hildebrand F."/>
            <person name="Pallen M.J."/>
        </authorList>
    </citation>
    <scope>NUCLEOTIDE SEQUENCE</scope>
    <source>
        <strain evidence="6">B5-657</strain>
    </source>
</reference>
<proteinExistence type="predicted"/>
<dbReference type="InterPro" id="IPR038665">
    <property type="entry name" value="Voltage-dep_anion_channel_sf"/>
</dbReference>
<feature type="transmembrane region" description="Helical" evidence="5">
    <location>
        <begin position="218"/>
        <end position="238"/>
    </location>
</feature>
<keyword evidence="4 5" id="KW-0472">Membrane</keyword>
<evidence type="ECO:0000256" key="2">
    <source>
        <dbReference type="ARBA" id="ARBA00022692"/>
    </source>
</evidence>
<dbReference type="EMBL" id="JAHLFQ010000046">
    <property type="protein sequence ID" value="MBU3803614.1"/>
    <property type="molecule type" value="Genomic_DNA"/>
</dbReference>
<evidence type="ECO:0000256" key="3">
    <source>
        <dbReference type="ARBA" id="ARBA00022989"/>
    </source>
</evidence>
<dbReference type="GO" id="GO:0005886">
    <property type="term" value="C:plasma membrane"/>
    <property type="evidence" value="ECO:0007669"/>
    <property type="project" value="TreeGrafter"/>
</dbReference>
<evidence type="ECO:0000256" key="1">
    <source>
        <dbReference type="ARBA" id="ARBA00004141"/>
    </source>
</evidence>
<accession>A0A9E2NKK4</accession>